<organism evidence="1 2">
    <name type="scientific">Flavobacterium bizetiae</name>
    <dbReference type="NCBI Taxonomy" id="2704140"/>
    <lineage>
        <taxon>Bacteria</taxon>
        <taxon>Pseudomonadati</taxon>
        <taxon>Bacteroidota</taxon>
        <taxon>Flavobacteriia</taxon>
        <taxon>Flavobacteriales</taxon>
        <taxon>Flavobacteriaceae</taxon>
        <taxon>Flavobacterium</taxon>
    </lineage>
</organism>
<proteinExistence type="predicted"/>
<dbReference type="AlphaFoldDB" id="A0A6J4GRS5"/>
<protein>
    <submittedName>
        <fullName evidence="1">Uncharacterized protein</fullName>
    </submittedName>
</protein>
<reference evidence="1 2" key="1">
    <citation type="submission" date="2020-02" db="EMBL/GenBank/DDBJ databases">
        <authorList>
            <person name="Criscuolo A."/>
        </authorList>
    </citation>
    <scope>NUCLEOTIDE SEQUENCE [LARGE SCALE GENOMIC DNA]</scope>
    <source>
        <strain evidence="1">CIP105534</strain>
    </source>
</reference>
<sequence>MSKIETCDECKSEFYKDSSLMQNLCPECSNILYGYKNCEHEFTNQRCIKCYWNGNSNDYLDKIKSKK</sequence>
<dbReference type="EMBL" id="CADCSU010000139">
    <property type="protein sequence ID" value="CAA9201928.1"/>
    <property type="molecule type" value="Genomic_DNA"/>
</dbReference>
<gene>
    <name evidence="1" type="ORF">FLA105534_03840</name>
</gene>
<evidence type="ECO:0000313" key="2">
    <source>
        <dbReference type="Proteomes" id="UP000479938"/>
    </source>
</evidence>
<keyword evidence="2" id="KW-1185">Reference proteome</keyword>
<accession>A0A6J4GRS5</accession>
<name>A0A6J4GRS5_9FLAO</name>
<dbReference type="Proteomes" id="UP000479938">
    <property type="component" value="Unassembled WGS sequence"/>
</dbReference>
<evidence type="ECO:0000313" key="1">
    <source>
        <dbReference type="EMBL" id="CAA9201928.1"/>
    </source>
</evidence>